<dbReference type="PANTHER" id="PTHR12000:SF52">
    <property type="entry name" value="LEGUMAIN PROTEIN-RELATED"/>
    <property type="match status" value="1"/>
</dbReference>
<dbReference type="InterPro" id="IPR001096">
    <property type="entry name" value="Peptidase_C13"/>
</dbReference>
<evidence type="ECO:0000259" key="12">
    <source>
        <dbReference type="Pfam" id="PF20985"/>
    </source>
</evidence>
<dbReference type="Pfam" id="PF20985">
    <property type="entry name" value="Legum_prodom"/>
    <property type="match status" value="1"/>
</dbReference>
<evidence type="ECO:0000256" key="4">
    <source>
        <dbReference type="ARBA" id="ARBA00022670"/>
    </source>
</evidence>
<evidence type="ECO:0000256" key="1">
    <source>
        <dbReference type="ARBA" id="ARBA00000810"/>
    </source>
</evidence>
<dbReference type="PANTHER" id="PTHR12000">
    <property type="entry name" value="HEMOGLOBINASE FAMILY MEMBER"/>
    <property type="match status" value="1"/>
</dbReference>
<dbReference type="Gene3D" id="1.10.132.130">
    <property type="match status" value="1"/>
</dbReference>
<accession>A0A1S2XNB7</accession>
<name>A0A1S2XNB7_CICAR</name>
<feature type="active site" evidence="10">
    <location>
        <position position="166"/>
    </location>
</feature>
<feature type="domain" description="Legumain prodomain" evidence="12">
    <location>
        <begin position="380"/>
        <end position="475"/>
    </location>
</feature>
<evidence type="ECO:0000313" key="14">
    <source>
        <dbReference type="RefSeq" id="XP_004491990.1"/>
    </source>
</evidence>
<dbReference type="InterPro" id="IPR043577">
    <property type="entry name" value="AE"/>
</dbReference>
<keyword evidence="13" id="KW-1185">Reference proteome</keyword>
<dbReference type="GeneID" id="101497152"/>
<dbReference type="Pfam" id="PF01650">
    <property type="entry name" value="Peptidase_C13"/>
    <property type="match status" value="1"/>
</dbReference>
<dbReference type="GO" id="GO:0005773">
    <property type="term" value="C:vacuole"/>
    <property type="evidence" value="ECO:0007669"/>
    <property type="project" value="GOC"/>
</dbReference>
<dbReference type="GO" id="GO:0004197">
    <property type="term" value="F:cysteine-type endopeptidase activity"/>
    <property type="evidence" value="ECO:0007669"/>
    <property type="project" value="UniProtKB-EC"/>
</dbReference>
<dbReference type="InterPro" id="IPR048501">
    <property type="entry name" value="Legum_prodom"/>
</dbReference>
<evidence type="ECO:0000256" key="11">
    <source>
        <dbReference type="SAM" id="SignalP"/>
    </source>
</evidence>
<evidence type="ECO:0000256" key="3">
    <source>
        <dbReference type="ARBA" id="ARBA00012628"/>
    </source>
</evidence>
<dbReference type="RefSeq" id="XP_004491990.1">
    <property type="nucleotide sequence ID" value="XM_004491933.3"/>
</dbReference>
<evidence type="ECO:0000256" key="7">
    <source>
        <dbReference type="ARBA" id="ARBA00022807"/>
    </source>
</evidence>
<dbReference type="eggNOG" id="KOG1348">
    <property type="taxonomic scope" value="Eukaryota"/>
</dbReference>
<feature type="signal peptide" evidence="11">
    <location>
        <begin position="1"/>
        <end position="26"/>
    </location>
</feature>
<keyword evidence="5 11" id="KW-0732">Signal</keyword>
<keyword evidence="6" id="KW-0378">Hydrolase</keyword>
<dbReference type="PRINTS" id="PR00776">
    <property type="entry name" value="HEMOGLOBNASE"/>
</dbReference>
<reference evidence="13" key="1">
    <citation type="journal article" date="2013" name="Nat. Biotechnol.">
        <title>Draft genome sequence of chickpea (Cicer arietinum) provides a resource for trait improvement.</title>
        <authorList>
            <person name="Varshney R.K."/>
            <person name="Song C."/>
            <person name="Saxena R.K."/>
            <person name="Azam S."/>
            <person name="Yu S."/>
            <person name="Sharpe A.G."/>
            <person name="Cannon S."/>
            <person name="Baek J."/>
            <person name="Rosen B.D."/>
            <person name="Tar'an B."/>
            <person name="Millan T."/>
            <person name="Zhang X."/>
            <person name="Ramsay L.D."/>
            <person name="Iwata A."/>
            <person name="Wang Y."/>
            <person name="Nelson W."/>
            <person name="Farmer A.D."/>
            <person name="Gaur P.M."/>
            <person name="Soderlund C."/>
            <person name="Penmetsa R.V."/>
            <person name="Xu C."/>
            <person name="Bharti A.K."/>
            <person name="He W."/>
            <person name="Winter P."/>
            <person name="Zhao S."/>
            <person name="Hane J.K."/>
            <person name="Carrasquilla-Garcia N."/>
            <person name="Condie J.A."/>
            <person name="Upadhyaya H.D."/>
            <person name="Luo M.C."/>
            <person name="Thudi M."/>
            <person name="Gowda C.L."/>
            <person name="Singh N.P."/>
            <person name="Lichtenzveig J."/>
            <person name="Gali K.K."/>
            <person name="Rubio J."/>
            <person name="Nadarajan N."/>
            <person name="Dolezel J."/>
            <person name="Bansal K.C."/>
            <person name="Xu X."/>
            <person name="Edwards D."/>
            <person name="Zhang G."/>
            <person name="Kahl G."/>
            <person name="Gil J."/>
            <person name="Singh K.B."/>
            <person name="Datta S.K."/>
            <person name="Jackson S.A."/>
            <person name="Wang J."/>
            <person name="Cook D.R."/>
        </authorList>
    </citation>
    <scope>NUCLEOTIDE SEQUENCE [LARGE SCALE GENOMIC DNA]</scope>
    <source>
        <strain evidence="13">cv. CDC Frontier</strain>
    </source>
</reference>
<dbReference type="KEGG" id="cam:101497152"/>
<feature type="active site" description="Nucleophile" evidence="10">
    <location>
        <position position="208"/>
    </location>
</feature>
<proteinExistence type="inferred from homology"/>
<dbReference type="PaxDb" id="3827-XP_004491990.1"/>
<dbReference type="GO" id="GO:0006624">
    <property type="term" value="P:vacuolar protein processing"/>
    <property type="evidence" value="ECO:0007669"/>
    <property type="project" value="TreeGrafter"/>
</dbReference>
<dbReference type="FunFam" id="1.10.132.130:FF:000001">
    <property type="entry name" value="Vacuolar-processing enzyme beta-isozyme"/>
    <property type="match status" value="1"/>
</dbReference>
<organism evidence="13 14">
    <name type="scientific">Cicer arietinum</name>
    <name type="common">Chickpea</name>
    <name type="synonym">Garbanzo</name>
    <dbReference type="NCBI Taxonomy" id="3827"/>
    <lineage>
        <taxon>Eukaryota</taxon>
        <taxon>Viridiplantae</taxon>
        <taxon>Streptophyta</taxon>
        <taxon>Embryophyta</taxon>
        <taxon>Tracheophyta</taxon>
        <taxon>Spermatophyta</taxon>
        <taxon>Magnoliopsida</taxon>
        <taxon>eudicotyledons</taxon>
        <taxon>Gunneridae</taxon>
        <taxon>Pentapetalae</taxon>
        <taxon>rosids</taxon>
        <taxon>fabids</taxon>
        <taxon>Fabales</taxon>
        <taxon>Fabaceae</taxon>
        <taxon>Papilionoideae</taxon>
        <taxon>50 kb inversion clade</taxon>
        <taxon>NPAAA clade</taxon>
        <taxon>Hologalegina</taxon>
        <taxon>IRL clade</taxon>
        <taxon>Cicereae</taxon>
        <taxon>Cicer</taxon>
    </lineage>
</organism>
<evidence type="ECO:0000256" key="6">
    <source>
        <dbReference type="ARBA" id="ARBA00022801"/>
    </source>
</evidence>
<evidence type="ECO:0000256" key="8">
    <source>
        <dbReference type="ARBA" id="ARBA00023157"/>
    </source>
</evidence>
<reference evidence="14" key="2">
    <citation type="submission" date="2025-08" db="UniProtKB">
        <authorList>
            <consortium name="RefSeq"/>
        </authorList>
    </citation>
    <scope>IDENTIFICATION</scope>
    <source>
        <tissue evidence="14">Etiolated seedlings</tissue>
    </source>
</reference>
<dbReference type="PIRSF" id="PIRSF500139">
    <property type="entry name" value="AE"/>
    <property type="match status" value="1"/>
</dbReference>
<dbReference type="PIRSF" id="PIRSF019663">
    <property type="entry name" value="Legumain"/>
    <property type="match status" value="1"/>
</dbReference>
<keyword evidence="4" id="KW-0645">Protease</keyword>
<comment type="catalytic activity">
    <reaction evidence="1">
        <text>Hydrolysis of proteins and small molecule substrates at -Asn-|-Xaa- bonds.</text>
        <dbReference type="EC" id="3.4.22.34"/>
    </reaction>
</comment>
<comment type="similarity">
    <text evidence="2">Belongs to the peptidase C13 family.</text>
</comment>
<dbReference type="Gene3D" id="3.40.50.1460">
    <property type="match status" value="1"/>
</dbReference>
<feature type="chain" id="PRO_5010211593" description="legumain" evidence="11">
    <location>
        <begin position="27"/>
        <end position="482"/>
    </location>
</feature>
<protein>
    <recommendedName>
        <fullName evidence="3">legumain</fullName>
        <ecNumber evidence="3">3.4.22.34</ecNumber>
    </recommendedName>
</protein>
<dbReference type="AlphaFoldDB" id="A0A1S2XNB7"/>
<evidence type="ECO:0000256" key="5">
    <source>
        <dbReference type="ARBA" id="ARBA00022729"/>
    </source>
</evidence>
<evidence type="ECO:0000313" key="13">
    <source>
        <dbReference type="Proteomes" id="UP000087171"/>
    </source>
</evidence>
<dbReference type="InterPro" id="IPR046427">
    <property type="entry name" value="Legumain_prodom_sf"/>
</dbReference>
<evidence type="ECO:0000256" key="2">
    <source>
        <dbReference type="ARBA" id="ARBA00009941"/>
    </source>
</evidence>
<keyword evidence="8" id="KW-1015">Disulfide bond</keyword>
<evidence type="ECO:0000256" key="10">
    <source>
        <dbReference type="PIRSR" id="PIRSR019663-1"/>
    </source>
</evidence>
<dbReference type="FunFam" id="3.40.50.1460:FF:000006">
    <property type="entry name" value="Legumain"/>
    <property type="match status" value="1"/>
</dbReference>
<dbReference type="CDD" id="cd21115">
    <property type="entry name" value="legumain_C"/>
    <property type="match status" value="1"/>
</dbReference>
<dbReference type="Proteomes" id="UP000087171">
    <property type="component" value="Chromosome Ca3"/>
</dbReference>
<dbReference type="GO" id="GO:0051603">
    <property type="term" value="P:proteolysis involved in protein catabolic process"/>
    <property type="evidence" value="ECO:0007669"/>
    <property type="project" value="InterPro"/>
</dbReference>
<keyword evidence="9" id="KW-0325">Glycoprotein</keyword>
<evidence type="ECO:0000256" key="9">
    <source>
        <dbReference type="ARBA" id="ARBA00023180"/>
    </source>
</evidence>
<dbReference type="OrthoDB" id="192611at2759"/>
<dbReference type="EC" id="3.4.22.34" evidence="3"/>
<gene>
    <name evidence="14" type="primary">LOC101497152</name>
</gene>
<sequence>MKGSMSYWVTLIVIVWMNVTLKKTKGVQSIKNQLSQFVEEKEVGGTKWALLVAGSNGYANYRHQADICHAYQILKKGGLKDENIIVMMYNDIAYNEENPMPGIIYNNPNGPDVYFGVPHDFTYINVNANNFYAVLSGNKSALTGVDHVKVLNTKSNDTIFIYMSGHGSEGFFAMPDSGQIWGDDLVNALKKKHDALAYKKMVIYIESCYSGSMFEGILPNNINIYATTASNAHEDSYGFYCPDYSSNSPPFFTTCLGDLYSISWMEDSDKSNRTNETLHQQYLNVRNRTAKSDPEAMSHVMVYGDLVLGNDSLATYLGVGPDGGNDNYNFNTSSSHEYSYQQFNMTTRLVSQKDVSLLHLKLKMEKAPDGSKDKLKAQIELDVEIAHRKNVDRNVHFIWDLMFGEDTNSTMMTRIRSASQPVIDDWDCLKMILKTYEHHCGILSPYGMKYSRAFINVCNAGISEKQIIDATSQACPKKNNFS</sequence>
<keyword evidence="7" id="KW-0788">Thiol protease</keyword>